<keyword evidence="3" id="KW-0235">DNA replication</keyword>
<dbReference type="InterPro" id="IPR047088">
    <property type="entry name" value="ORC5_C"/>
</dbReference>
<evidence type="ECO:0000256" key="3">
    <source>
        <dbReference type="ARBA" id="ARBA00022705"/>
    </source>
</evidence>
<sequence>MVCPVVKYRDDQLEFLEAYVSADPSLSPPVLFVEGPRGTGKTKTLRAFFDANMDILSIHVNSKDLIYCKSMCQRLAISLEQKLKERYPEVHIHDVDPFEAEDVYLLQKFMNKLFIQYHITEKAVSIYVILDGLDDISQINLETPAQFIALPGCIVPQSKIHLRVIMSFSKSSFLANYATYNIPTIYFPKYKPSEIEYILKQNPGFTDDPLLIEKLDQIGCENNHTVRKEIFGHYVHFLTESLIVYTGHDPKVLGEILGNKWPHFVDNLTEENVRNTVQLYKTNLELFTKPNESLLSSTIRESKQMIANSANESLSYSSHSLCFMAKYLLIAAYLASYLNHRYDSKVFSKKSHLRGGRSSYGRRSKLAHNPRYLQPSAFPLERMLSIFQSIYPVRISKELSPDFFQRDSHMKANVEVYENVSDLMTSQLLVGLNLHKLGYLHEKLKFRVNVSWDYILLVADSVDFDIAEYFSDIE</sequence>
<evidence type="ECO:0000256" key="4">
    <source>
        <dbReference type="ARBA" id="ARBA00022741"/>
    </source>
</evidence>
<dbReference type="Gene3D" id="3.40.50.300">
    <property type="entry name" value="P-loop containing nucleotide triphosphate hydrolases"/>
    <property type="match status" value="1"/>
</dbReference>
<evidence type="ECO:0000259" key="9">
    <source>
        <dbReference type="Pfam" id="PF21639"/>
    </source>
</evidence>
<evidence type="ECO:0000256" key="2">
    <source>
        <dbReference type="ARBA" id="ARBA00006269"/>
    </source>
</evidence>
<comment type="subcellular location">
    <subcellularLocation>
        <location evidence="1">Nucleus</location>
    </subcellularLocation>
</comment>
<reference evidence="10 11" key="1">
    <citation type="submission" date="2016-03" db="EMBL/GenBank/DDBJ databases">
        <title>How can Kluyveromyces marxianus grow so fast - potential evolutionary course in Saccharomyces Complex revealed by comparative genomics.</title>
        <authorList>
            <person name="Mo W."/>
            <person name="Lu W."/>
            <person name="Yang X."/>
            <person name="Qi J."/>
            <person name="Lv H."/>
        </authorList>
    </citation>
    <scope>NUCLEOTIDE SEQUENCE [LARGE SCALE GENOMIC DNA]</scope>
    <source>
        <strain evidence="10 11">FIM1</strain>
    </source>
</reference>
<gene>
    <name evidence="10" type="primary">ORC5</name>
    <name evidence="10" type="ORF">FIM1_741</name>
</gene>
<comment type="similarity">
    <text evidence="2">Belongs to the ORC5 family.</text>
</comment>
<keyword evidence="5" id="KW-0067">ATP-binding</keyword>
<evidence type="ECO:0000259" key="7">
    <source>
        <dbReference type="Pfam" id="PF13191"/>
    </source>
</evidence>
<dbReference type="EMBL" id="CP015054">
    <property type="protein sequence ID" value="QGN14090.1"/>
    <property type="molecule type" value="Genomic_DNA"/>
</dbReference>
<evidence type="ECO:0000256" key="1">
    <source>
        <dbReference type="ARBA" id="ARBA00004123"/>
    </source>
</evidence>
<dbReference type="Proteomes" id="UP000422736">
    <property type="component" value="Chromosome 1"/>
</dbReference>
<dbReference type="Gene3D" id="1.10.8.60">
    <property type="match status" value="1"/>
</dbReference>
<evidence type="ECO:0000256" key="6">
    <source>
        <dbReference type="ARBA" id="ARBA00023242"/>
    </source>
</evidence>
<dbReference type="InterPro" id="IPR027417">
    <property type="entry name" value="P-loop_NTPase"/>
</dbReference>
<feature type="domain" description="ORC5 lid" evidence="9">
    <location>
        <begin position="233"/>
        <end position="288"/>
    </location>
</feature>
<protein>
    <submittedName>
        <fullName evidence="10">Origin recognition complex subunit 5</fullName>
    </submittedName>
</protein>
<dbReference type="InterPro" id="IPR020796">
    <property type="entry name" value="ORC5"/>
</dbReference>
<dbReference type="Pfam" id="PF14630">
    <property type="entry name" value="ORC5_C"/>
    <property type="match status" value="1"/>
</dbReference>
<evidence type="ECO:0000313" key="10">
    <source>
        <dbReference type="EMBL" id="QGN14090.1"/>
    </source>
</evidence>
<dbReference type="PANTHER" id="PTHR12705:SF0">
    <property type="entry name" value="ORIGIN RECOGNITION COMPLEX SUBUNIT 5"/>
    <property type="match status" value="1"/>
</dbReference>
<evidence type="ECO:0000259" key="8">
    <source>
        <dbReference type="Pfam" id="PF14630"/>
    </source>
</evidence>
<dbReference type="InterPro" id="IPR048866">
    <property type="entry name" value="ORC5_lid"/>
</dbReference>
<feature type="domain" description="Origin recognition complex subunit 5 C-terminal" evidence="8">
    <location>
        <begin position="321"/>
        <end position="470"/>
    </location>
</feature>
<dbReference type="PANTHER" id="PTHR12705">
    <property type="entry name" value="ORIGIN RECOGNITION COMPLEX SUBUNIT 5"/>
    <property type="match status" value="1"/>
</dbReference>
<dbReference type="Pfam" id="PF21639">
    <property type="entry name" value="ORC5_lid"/>
    <property type="match status" value="1"/>
</dbReference>
<proteinExistence type="inferred from homology"/>
<dbReference type="Pfam" id="PF13191">
    <property type="entry name" value="AAA_16"/>
    <property type="match status" value="1"/>
</dbReference>
<keyword evidence="4" id="KW-0547">Nucleotide-binding</keyword>
<evidence type="ECO:0000313" key="11">
    <source>
        <dbReference type="Proteomes" id="UP000422736"/>
    </source>
</evidence>
<keyword evidence="6" id="KW-0539">Nucleus</keyword>
<evidence type="ECO:0000256" key="5">
    <source>
        <dbReference type="ARBA" id="ARBA00022840"/>
    </source>
</evidence>
<reference evidence="10 11" key="2">
    <citation type="submission" date="2019-11" db="EMBL/GenBank/DDBJ databases">
        <authorList>
            <person name="Lu H."/>
        </authorList>
    </citation>
    <scope>NUCLEOTIDE SEQUENCE [LARGE SCALE GENOMIC DNA]</scope>
    <source>
        <strain evidence="10 11">FIM1</strain>
    </source>
</reference>
<dbReference type="InterPro" id="IPR041664">
    <property type="entry name" value="AAA_16"/>
</dbReference>
<dbReference type="SUPFAM" id="SSF52540">
    <property type="entry name" value="P-loop containing nucleoside triphosphate hydrolases"/>
    <property type="match status" value="1"/>
</dbReference>
<name>A0ABX6EPA1_KLUMA</name>
<organism evidence="10 11">
    <name type="scientific">Kluyveromyces marxianus</name>
    <name type="common">Yeast</name>
    <name type="synonym">Candida kefyr</name>
    <dbReference type="NCBI Taxonomy" id="4911"/>
    <lineage>
        <taxon>Eukaryota</taxon>
        <taxon>Fungi</taxon>
        <taxon>Dikarya</taxon>
        <taxon>Ascomycota</taxon>
        <taxon>Saccharomycotina</taxon>
        <taxon>Saccharomycetes</taxon>
        <taxon>Saccharomycetales</taxon>
        <taxon>Saccharomycetaceae</taxon>
        <taxon>Kluyveromyces</taxon>
    </lineage>
</organism>
<accession>A0ABX6EPA1</accession>
<feature type="domain" description="Orc1-like AAA ATPase" evidence="7">
    <location>
        <begin position="8"/>
        <end position="147"/>
    </location>
</feature>
<keyword evidence="11" id="KW-1185">Reference proteome</keyword>